<evidence type="ECO:0008006" key="3">
    <source>
        <dbReference type="Google" id="ProtNLM"/>
    </source>
</evidence>
<accession>A0AAQ3SZ34</accession>
<proteinExistence type="predicted"/>
<dbReference type="Pfam" id="PF08284">
    <property type="entry name" value="RVP_2"/>
    <property type="match status" value="1"/>
</dbReference>
<organism evidence="1 2">
    <name type="scientific">Paspalum notatum var. saurae</name>
    <dbReference type="NCBI Taxonomy" id="547442"/>
    <lineage>
        <taxon>Eukaryota</taxon>
        <taxon>Viridiplantae</taxon>
        <taxon>Streptophyta</taxon>
        <taxon>Embryophyta</taxon>
        <taxon>Tracheophyta</taxon>
        <taxon>Spermatophyta</taxon>
        <taxon>Magnoliopsida</taxon>
        <taxon>Liliopsida</taxon>
        <taxon>Poales</taxon>
        <taxon>Poaceae</taxon>
        <taxon>PACMAD clade</taxon>
        <taxon>Panicoideae</taxon>
        <taxon>Andropogonodae</taxon>
        <taxon>Paspaleae</taxon>
        <taxon>Paspalinae</taxon>
        <taxon>Paspalum</taxon>
    </lineage>
</organism>
<reference evidence="1 2" key="1">
    <citation type="submission" date="2024-02" db="EMBL/GenBank/DDBJ databases">
        <title>High-quality chromosome-scale genome assembly of Pensacola bahiagrass (Paspalum notatum Flugge var. saurae).</title>
        <authorList>
            <person name="Vega J.M."/>
            <person name="Podio M."/>
            <person name="Orjuela J."/>
            <person name="Siena L.A."/>
            <person name="Pessino S.C."/>
            <person name="Combes M.C."/>
            <person name="Mariac C."/>
            <person name="Albertini E."/>
            <person name="Pupilli F."/>
            <person name="Ortiz J.P.A."/>
            <person name="Leblanc O."/>
        </authorList>
    </citation>
    <scope>NUCLEOTIDE SEQUENCE [LARGE SCALE GENOMIC DNA]</scope>
    <source>
        <strain evidence="1">R1</strain>
        <tissue evidence="1">Leaf</tissue>
    </source>
</reference>
<evidence type="ECO:0000313" key="1">
    <source>
        <dbReference type="EMBL" id="WVZ63633.1"/>
    </source>
</evidence>
<name>A0AAQ3SZ34_PASNO</name>
<protein>
    <recommendedName>
        <fullName evidence="3">Retrotransposon gag domain-containing protein</fullName>
    </recommendedName>
</protein>
<dbReference type="InterPro" id="IPR021109">
    <property type="entry name" value="Peptidase_aspartic_dom_sf"/>
</dbReference>
<dbReference type="CDD" id="cd00303">
    <property type="entry name" value="retropepsin_like"/>
    <property type="match status" value="1"/>
</dbReference>
<dbReference type="AlphaFoldDB" id="A0AAQ3SZ34"/>
<dbReference type="InterPro" id="IPR043502">
    <property type="entry name" value="DNA/RNA_pol_sf"/>
</dbReference>
<dbReference type="SUPFAM" id="SSF50630">
    <property type="entry name" value="Acid proteases"/>
    <property type="match status" value="1"/>
</dbReference>
<dbReference type="EMBL" id="CP144747">
    <property type="protein sequence ID" value="WVZ63633.1"/>
    <property type="molecule type" value="Genomic_DNA"/>
</dbReference>
<dbReference type="PANTHER" id="PTHR15503">
    <property type="entry name" value="LDOC1 RELATED"/>
    <property type="match status" value="1"/>
</dbReference>
<evidence type="ECO:0000313" key="2">
    <source>
        <dbReference type="Proteomes" id="UP001341281"/>
    </source>
</evidence>
<dbReference type="Proteomes" id="UP001341281">
    <property type="component" value="Chromosome 03"/>
</dbReference>
<dbReference type="Gene3D" id="2.40.70.10">
    <property type="entry name" value="Acid Proteases"/>
    <property type="match status" value="1"/>
</dbReference>
<dbReference type="InterPro" id="IPR032567">
    <property type="entry name" value="RTL1-rel"/>
</dbReference>
<sequence>MAARYQSLEEKLNSLVDTVKYMSASLDTLTRNQHQMQAQLNLNTEAVHQVMQNQNHLAKQVDATGKAVAQLSLERMAQQLDDSLDADSQVYAPSLKAHNHFGQGSRADGRANRFPLERTQAVNDKFGVYEHRHALTDLLKLKQKGTVEEYVTAFETLQYQFIRGLKPEIQYRVQAQVPDTMERAIMLATIQQQLQETPQIHALAVNDLDVNLTDEVLTQLAMEDTLAEQFCTLSLNAISGTDQGQCMKLRALVNNKVMLVLIDSGSSHSFLSTHFLIQVSCELTSVSPSKVKLANGTEVISNQAIPDFEWWCQGHTFHTHMKVLPLGSYDAILGYDWLESFSPMECDWKNRTLTFTSNQESVTLKEVLPPPIQLFEISAEKLAKWFKGNDIWACALVHPEQQFAAPNIPPEISIVLQEFFDVFATPTSLPPHRANDHHVPLLPGTAPVNSKPYQYSPLHKDEIERQVKQLL</sequence>
<keyword evidence="2" id="KW-1185">Reference proteome</keyword>
<dbReference type="PANTHER" id="PTHR15503:SF22">
    <property type="entry name" value="TRANSPOSON TY3-I GAG POLYPROTEIN"/>
    <property type="match status" value="1"/>
</dbReference>
<gene>
    <name evidence="1" type="ORF">U9M48_013248</name>
</gene>
<dbReference type="SUPFAM" id="SSF56672">
    <property type="entry name" value="DNA/RNA polymerases"/>
    <property type="match status" value="1"/>
</dbReference>